<dbReference type="PROSITE" id="PS51257">
    <property type="entry name" value="PROKAR_LIPOPROTEIN"/>
    <property type="match status" value="1"/>
</dbReference>
<gene>
    <name evidence="2" type="ORF">K2173_012165</name>
</gene>
<comment type="caution">
    <text evidence="2">The sequence shown here is derived from an EMBL/GenBank/DDBJ whole genome shotgun (WGS) entry which is preliminary data.</text>
</comment>
<dbReference type="Proteomes" id="UP001159364">
    <property type="component" value="Linkage Group LG09"/>
</dbReference>
<dbReference type="EMBL" id="JAIWQS010000009">
    <property type="protein sequence ID" value="KAJ8754776.1"/>
    <property type="molecule type" value="Genomic_DNA"/>
</dbReference>
<accession>A0AAV8SR88</accession>
<name>A0AAV8SR88_9ROSI</name>
<evidence type="ECO:0000313" key="2">
    <source>
        <dbReference type="EMBL" id="KAJ8754776.1"/>
    </source>
</evidence>
<sequence length="154" mass="16927">MGKRGGASTPVPTCKLMGSVRTPSLVLGSMSCSKMKGEVMRGLNKWRLRREARGTERARSENSGCLPPHLSDSSHSPVSEIETRSRSQTPSGSGPGVKTHLKDNEAILEDREVEDGLKCEEDLAEVDVHSIDFNMDNNGKCYKWIYPLALLVIQ</sequence>
<keyword evidence="3" id="KW-1185">Reference proteome</keyword>
<proteinExistence type="predicted"/>
<evidence type="ECO:0000256" key="1">
    <source>
        <dbReference type="SAM" id="MobiDB-lite"/>
    </source>
</evidence>
<protein>
    <submittedName>
        <fullName evidence="2">Uncharacterized protein</fullName>
    </submittedName>
</protein>
<dbReference type="AlphaFoldDB" id="A0AAV8SR88"/>
<feature type="region of interest" description="Disordered" evidence="1">
    <location>
        <begin position="51"/>
        <end position="105"/>
    </location>
</feature>
<feature type="compositionally biased region" description="Basic and acidic residues" evidence="1">
    <location>
        <begin position="51"/>
        <end position="60"/>
    </location>
</feature>
<organism evidence="2 3">
    <name type="scientific">Erythroxylum novogranatense</name>
    <dbReference type="NCBI Taxonomy" id="1862640"/>
    <lineage>
        <taxon>Eukaryota</taxon>
        <taxon>Viridiplantae</taxon>
        <taxon>Streptophyta</taxon>
        <taxon>Embryophyta</taxon>
        <taxon>Tracheophyta</taxon>
        <taxon>Spermatophyta</taxon>
        <taxon>Magnoliopsida</taxon>
        <taxon>eudicotyledons</taxon>
        <taxon>Gunneridae</taxon>
        <taxon>Pentapetalae</taxon>
        <taxon>rosids</taxon>
        <taxon>fabids</taxon>
        <taxon>Malpighiales</taxon>
        <taxon>Erythroxylaceae</taxon>
        <taxon>Erythroxylum</taxon>
    </lineage>
</organism>
<evidence type="ECO:0000313" key="3">
    <source>
        <dbReference type="Proteomes" id="UP001159364"/>
    </source>
</evidence>
<reference evidence="2 3" key="1">
    <citation type="submission" date="2021-09" db="EMBL/GenBank/DDBJ databases">
        <title>Genomic insights and catalytic innovation underlie evolution of tropane alkaloids biosynthesis.</title>
        <authorList>
            <person name="Wang Y.-J."/>
            <person name="Tian T."/>
            <person name="Huang J.-P."/>
            <person name="Huang S.-X."/>
        </authorList>
    </citation>
    <scope>NUCLEOTIDE SEQUENCE [LARGE SCALE GENOMIC DNA]</scope>
    <source>
        <strain evidence="2">KIB-2018</strain>
        <tissue evidence="2">Leaf</tissue>
    </source>
</reference>
<feature type="compositionally biased region" description="Low complexity" evidence="1">
    <location>
        <begin position="66"/>
        <end position="79"/>
    </location>
</feature>